<dbReference type="EMBL" id="CADCWL010000181">
    <property type="protein sequence ID" value="CAA9575635.1"/>
    <property type="molecule type" value="Genomic_DNA"/>
</dbReference>
<feature type="transmembrane region" description="Helical" evidence="1">
    <location>
        <begin position="75"/>
        <end position="94"/>
    </location>
</feature>
<keyword evidence="1" id="KW-0472">Membrane</keyword>
<proteinExistence type="predicted"/>
<feature type="transmembrane region" description="Helical" evidence="1">
    <location>
        <begin position="114"/>
        <end position="141"/>
    </location>
</feature>
<gene>
    <name evidence="2" type="ORF">AVDCRST_MAG19-3315</name>
</gene>
<name>A0A6J4VGG3_9BACT</name>
<organism evidence="2">
    <name type="scientific">uncultured Thermomicrobiales bacterium</name>
    <dbReference type="NCBI Taxonomy" id="1645740"/>
    <lineage>
        <taxon>Bacteria</taxon>
        <taxon>Pseudomonadati</taxon>
        <taxon>Thermomicrobiota</taxon>
        <taxon>Thermomicrobia</taxon>
        <taxon>Thermomicrobiales</taxon>
        <taxon>environmental samples</taxon>
    </lineage>
</organism>
<evidence type="ECO:0000256" key="1">
    <source>
        <dbReference type="SAM" id="Phobius"/>
    </source>
</evidence>
<reference evidence="2" key="1">
    <citation type="submission" date="2020-02" db="EMBL/GenBank/DDBJ databases">
        <authorList>
            <person name="Meier V. D."/>
        </authorList>
    </citation>
    <scope>NUCLEOTIDE SEQUENCE</scope>
    <source>
        <strain evidence="2">AVDCRST_MAG19</strain>
    </source>
</reference>
<evidence type="ECO:0000313" key="2">
    <source>
        <dbReference type="EMBL" id="CAA9575635.1"/>
    </source>
</evidence>
<sequence length="144" mass="14295">MALAALTALAAGFVLLGSLDHGTTRVYDGGAHGYGTIAGEGAGRCAARTFLCAWAALGALGLAAWVAADGRPRAGAIPAALAALPFGLAALLAGRHLTRLLAERDRERDYALDIAAGLPLVTGAAAAGAILALLLAGLLALRSR</sequence>
<accession>A0A6J4VGG3</accession>
<keyword evidence="1" id="KW-0812">Transmembrane</keyword>
<keyword evidence="1" id="KW-1133">Transmembrane helix</keyword>
<dbReference type="AlphaFoldDB" id="A0A6J4VGG3"/>
<protein>
    <submittedName>
        <fullName evidence="2">Uncharacterized protein</fullName>
    </submittedName>
</protein>
<feature type="transmembrane region" description="Helical" evidence="1">
    <location>
        <begin position="46"/>
        <end position="68"/>
    </location>
</feature>